<evidence type="ECO:0000313" key="3">
    <source>
        <dbReference type="Proteomes" id="UP001153076"/>
    </source>
</evidence>
<protein>
    <submittedName>
        <fullName evidence="2">Uncharacterized protein</fullName>
    </submittedName>
</protein>
<organism evidence="2 3">
    <name type="scientific">Carnegiea gigantea</name>
    <dbReference type="NCBI Taxonomy" id="171969"/>
    <lineage>
        <taxon>Eukaryota</taxon>
        <taxon>Viridiplantae</taxon>
        <taxon>Streptophyta</taxon>
        <taxon>Embryophyta</taxon>
        <taxon>Tracheophyta</taxon>
        <taxon>Spermatophyta</taxon>
        <taxon>Magnoliopsida</taxon>
        <taxon>eudicotyledons</taxon>
        <taxon>Gunneridae</taxon>
        <taxon>Pentapetalae</taxon>
        <taxon>Caryophyllales</taxon>
        <taxon>Cactineae</taxon>
        <taxon>Cactaceae</taxon>
        <taxon>Cactoideae</taxon>
        <taxon>Echinocereeae</taxon>
        <taxon>Carnegiea</taxon>
    </lineage>
</organism>
<dbReference type="Proteomes" id="UP001153076">
    <property type="component" value="Unassembled WGS sequence"/>
</dbReference>
<dbReference type="EMBL" id="JAKOGI010000013">
    <property type="protein sequence ID" value="KAJ8450768.1"/>
    <property type="molecule type" value="Genomic_DNA"/>
</dbReference>
<evidence type="ECO:0000313" key="2">
    <source>
        <dbReference type="EMBL" id="KAJ8450768.1"/>
    </source>
</evidence>
<comment type="caution">
    <text evidence="2">The sequence shown here is derived from an EMBL/GenBank/DDBJ whole genome shotgun (WGS) entry which is preliminary data.</text>
</comment>
<feature type="compositionally biased region" description="Basic and acidic residues" evidence="1">
    <location>
        <begin position="158"/>
        <end position="167"/>
    </location>
</feature>
<proteinExistence type="predicted"/>
<gene>
    <name evidence="2" type="ORF">Cgig2_021240</name>
</gene>
<evidence type="ECO:0000256" key="1">
    <source>
        <dbReference type="SAM" id="MobiDB-lite"/>
    </source>
</evidence>
<feature type="compositionally biased region" description="Polar residues" evidence="1">
    <location>
        <begin position="134"/>
        <end position="157"/>
    </location>
</feature>
<feature type="region of interest" description="Disordered" evidence="1">
    <location>
        <begin position="134"/>
        <end position="167"/>
    </location>
</feature>
<dbReference type="OrthoDB" id="2942533at2759"/>
<reference evidence="2" key="1">
    <citation type="submission" date="2022-04" db="EMBL/GenBank/DDBJ databases">
        <title>Carnegiea gigantea Genome sequencing and assembly v2.</title>
        <authorList>
            <person name="Copetti D."/>
            <person name="Sanderson M.J."/>
            <person name="Burquez A."/>
            <person name="Wojciechowski M.F."/>
        </authorList>
    </citation>
    <scope>NUCLEOTIDE SEQUENCE</scope>
    <source>
        <strain evidence="2">SGP5-SGP5p</strain>
        <tissue evidence="2">Aerial part</tissue>
    </source>
</reference>
<accession>A0A9Q1KXM2</accession>
<dbReference type="AlphaFoldDB" id="A0A9Q1KXM2"/>
<keyword evidence="3" id="KW-1185">Reference proteome</keyword>
<sequence length="167" mass="18472">MLATPSIGHDNPELVVLVIGREQHCGLALKDSIAAIDFAFGHIAHCSQNDTNLMEELAIAINLNLDLGEAKLSCIWACRKKHTKTFWLLFALTPIMRELNKIENLCNQSKEKEPSKDAKVSKIKFNPLNLTSSDTNINIKNPSMSTGSSMATKQGFSSEKDENKKES</sequence>
<name>A0A9Q1KXM2_9CARY</name>